<dbReference type="GO" id="GO:0000124">
    <property type="term" value="C:SAGA complex"/>
    <property type="evidence" value="ECO:0007669"/>
    <property type="project" value="EnsemblMetazoa"/>
</dbReference>
<evidence type="ECO:0000256" key="4">
    <source>
        <dbReference type="ARBA" id="ARBA00023242"/>
    </source>
</evidence>
<comment type="similarity">
    <text evidence="5">Belongs to the SPT3 family.</text>
</comment>
<dbReference type="InterPro" id="IPR003195">
    <property type="entry name" value="TFIID_TAF13"/>
</dbReference>
<keyword evidence="4" id="KW-0539">Nucleus</keyword>
<comment type="subcellular location">
    <subcellularLocation>
        <location evidence="1">Nucleus</location>
    </subcellularLocation>
</comment>
<dbReference type="FunCoup" id="B4K5L5">
    <property type="interactions" value="359"/>
</dbReference>
<keyword evidence="6" id="KW-0732">Signal</keyword>
<reference evidence="7 8" key="1">
    <citation type="journal article" date="2007" name="Nature">
        <title>Evolution of genes and genomes on the Drosophila phylogeny.</title>
        <authorList>
            <consortium name="Drosophila 12 Genomes Consortium"/>
            <person name="Clark A.G."/>
            <person name="Eisen M.B."/>
            <person name="Smith D.R."/>
            <person name="Bergman C.M."/>
            <person name="Oliver B."/>
            <person name="Markow T.A."/>
            <person name="Kaufman T.C."/>
            <person name="Kellis M."/>
            <person name="Gelbart W."/>
            <person name="Iyer V.N."/>
            <person name="Pollard D.A."/>
            <person name="Sackton T.B."/>
            <person name="Larracuente A.M."/>
            <person name="Singh N.D."/>
            <person name="Abad J.P."/>
            <person name="Abt D.N."/>
            <person name="Adryan B."/>
            <person name="Aguade M."/>
            <person name="Akashi H."/>
            <person name="Anderson W.W."/>
            <person name="Aquadro C.F."/>
            <person name="Ardell D.H."/>
            <person name="Arguello R."/>
            <person name="Artieri C.G."/>
            <person name="Barbash D.A."/>
            <person name="Barker D."/>
            <person name="Barsanti P."/>
            <person name="Batterham P."/>
            <person name="Batzoglou S."/>
            <person name="Begun D."/>
            <person name="Bhutkar A."/>
            <person name="Blanco E."/>
            <person name="Bosak S.A."/>
            <person name="Bradley R.K."/>
            <person name="Brand A.D."/>
            <person name="Brent M.R."/>
            <person name="Brooks A.N."/>
            <person name="Brown R.H."/>
            <person name="Butlin R.K."/>
            <person name="Caggese C."/>
            <person name="Calvi B.R."/>
            <person name="Bernardo de Carvalho A."/>
            <person name="Caspi A."/>
            <person name="Castrezana S."/>
            <person name="Celniker S.E."/>
            <person name="Chang J.L."/>
            <person name="Chapple C."/>
            <person name="Chatterji S."/>
            <person name="Chinwalla A."/>
            <person name="Civetta A."/>
            <person name="Clifton S.W."/>
            <person name="Comeron J.M."/>
            <person name="Costello J.C."/>
            <person name="Coyne J.A."/>
            <person name="Daub J."/>
            <person name="David R.G."/>
            <person name="Delcher A.L."/>
            <person name="Delehaunty K."/>
            <person name="Do C.B."/>
            <person name="Ebling H."/>
            <person name="Edwards K."/>
            <person name="Eickbush T."/>
            <person name="Evans J.D."/>
            <person name="Filipski A."/>
            <person name="Findeiss S."/>
            <person name="Freyhult E."/>
            <person name="Fulton L."/>
            <person name="Fulton R."/>
            <person name="Garcia A.C."/>
            <person name="Gardiner A."/>
            <person name="Garfield D.A."/>
            <person name="Garvin B.E."/>
            <person name="Gibson G."/>
            <person name="Gilbert D."/>
            <person name="Gnerre S."/>
            <person name="Godfrey J."/>
            <person name="Good R."/>
            <person name="Gotea V."/>
            <person name="Gravely B."/>
            <person name="Greenberg A.J."/>
            <person name="Griffiths-Jones S."/>
            <person name="Gross S."/>
            <person name="Guigo R."/>
            <person name="Gustafson E.A."/>
            <person name="Haerty W."/>
            <person name="Hahn M.W."/>
            <person name="Halligan D.L."/>
            <person name="Halpern A.L."/>
            <person name="Halter G.M."/>
            <person name="Han M.V."/>
            <person name="Heger A."/>
            <person name="Hillier L."/>
            <person name="Hinrichs A.S."/>
            <person name="Holmes I."/>
            <person name="Hoskins R.A."/>
            <person name="Hubisz M.J."/>
            <person name="Hultmark D."/>
            <person name="Huntley M.A."/>
            <person name="Jaffe D.B."/>
            <person name="Jagadeeshan S."/>
            <person name="Jeck W.R."/>
            <person name="Johnson J."/>
            <person name="Jones C.D."/>
            <person name="Jordan W.C."/>
            <person name="Karpen G.H."/>
            <person name="Kataoka E."/>
            <person name="Keightley P.D."/>
            <person name="Kheradpour P."/>
            <person name="Kirkness E.F."/>
            <person name="Koerich L.B."/>
            <person name="Kristiansen K."/>
            <person name="Kudrna D."/>
            <person name="Kulathinal R.J."/>
            <person name="Kumar S."/>
            <person name="Kwok R."/>
            <person name="Lander E."/>
            <person name="Langley C.H."/>
            <person name="Lapoint R."/>
            <person name="Lazzaro B.P."/>
            <person name="Lee S.J."/>
            <person name="Levesque L."/>
            <person name="Li R."/>
            <person name="Lin C.F."/>
            <person name="Lin M.F."/>
            <person name="Lindblad-Toh K."/>
            <person name="Llopart A."/>
            <person name="Long M."/>
            <person name="Low L."/>
            <person name="Lozovsky E."/>
            <person name="Lu J."/>
            <person name="Luo M."/>
            <person name="Machado C.A."/>
            <person name="Makalowski W."/>
            <person name="Marzo M."/>
            <person name="Matsuda M."/>
            <person name="Matzkin L."/>
            <person name="McAllister B."/>
            <person name="McBride C.S."/>
            <person name="McKernan B."/>
            <person name="McKernan K."/>
            <person name="Mendez-Lago M."/>
            <person name="Minx P."/>
            <person name="Mollenhauer M.U."/>
            <person name="Montooth K."/>
            <person name="Mount S.M."/>
            <person name="Mu X."/>
            <person name="Myers E."/>
            <person name="Negre B."/>
            <person name="Newfeld S."/>
            <person name="Nielsen R."/>
            <person name="Noor M.A."/>
            <person name="O'Grady P."/>
            <person name="Pachter L."/>
            <person name="Papaceit M."/>
            <person name="Parisi M.J."/>
            <person name="Parisi M."/>
            <person name="Parts L."/>
            <person name="Pedersen J.S."/>
            <person name="Pesole G."/>
            <person name="Phillippy A.M."/>
            <person name="Ponting C.P."/>
            <person name="Pop M."/>
            <person name="Porcelli D."/>
            <person name="Powell J.R."/>
            <person name="Prohaska S."/>
            <person name="Pruitt K."/>
            <person name="Puig M."/>
            <person name="Quesneville H."/>
            <person name="Ram K.R."/>
            <person name="Rand D."/>
            <person name="Rasmussen M.D."/>
            <person name="Reed L.K."/>
            <person name="Reenan R."/>
            <person name="Reily A."/>
            <person name="Remington K.A."/>
            <person name="Rieger T.T."/>
            <person name="Ritchie M.G."/>
            <person name="Robin C."/>
            <person name="Rogers Y.H."/>
            <person name="Rohde C."/>
            <person name="Rozas J."/>
            <person name="Rubenfield M.J."/>
            <person name="Ruiz A."/>
            <person name="Russo S."/>
            <person name="Salzberg S.L."/>
            <person name="Sanchez-Gracia A."/>
            <person name="Saranga D.J."/>
            <person name="Sato H."/>
            <person name="Schaeffer S.W."/>
            <person name="Schatz M.C."/>
            <person name="Schlenke T."/>
            <person name="Schwartz R."/>
            <person name="Segarra C."/>
            <person name="Singh R.S."/>
            <person name="Sirot L."/>
            <person name="Sirota M."/>
            <person name="Sisneros N.B."/>
            <person name="Smith C.D."/>
            <person name="Smith T.F."/>
            <person name="Spieth J."/>
            <person name="Stage D.E."/>
            <person name="Stark A."/>
            <person name="Stephan W."/>
            <person name="Strausberg R.L."/>
            <person name="Strempel S."/>
            <person name="Sturgill D."/>
            <person name="Sutton G."/>
            <person name="Sutton G.G."/>
            <person name="Tao W."/>
            <person name="Teichmann S."/>
            <person name="Tobari Y.N."/>
            <person name="Tomimura Y."/>
            <person name="Tsolas J.M."/>
            <person name="Valente V.L."/>
            <person name="Venter E."/>
            <person name="Venter J.C."/>
            <person name="Vicario S."/>
            <person name="Vieira F.G."/>
            <person name="Vilella A.J."/>
            <person name="Villasante A."/>
            <person name="Walenz B."/>
            <person name="Wang J."/>
            <person name="Wasserman M."/>
            <person name="Watts T."/>
            <person name="Wilson D."/>
            <person name="Wilson R.K."/>
            <person name="Wing R.A."/>
            <person name="Wolfner M.F."/>
            <person name="Wong A."/>
            <person name="Wong G.K."/>
            <person name="Wu C.I."/>
            <person name="Wu G."/>
            <person name="Yamamoto D."/>
            <person name="Yang H.P."/>
            <person name="Yang S.P."/>
            <person name="Yorke J.A."/>
            <person name="Yoshida K."/>
            <person name="Zdobnov E."/>
            <person name="Zhang P."/>
            <person name="Zhang Y."/>
            <person name="Zimin A.V."/>
            <person name="Baldwin J."/>
            <person name="Abdouelleil A."/>
            <person name="Abdulkadir J."/>
            <person name="Abebe A."/>
            <person name="Abera B."/>
            <person name="Abreu J."/>
            <person name="Acer S.C."/>
            <person name="Aftuck L."/>
            <person name="Alexander A."/>
            <person name="An P."/>
            <person name="Anderson E."/>
            <person name="Anderson S."/>
            <person name="Arachi H."/>
            <person name="Azer M."/>
            <person name="Bachantsang P."/>
            <person name="Barry A."/>
            <person name="Bayul T."/>
            <person name="Berlin A."/>
            <person name="Bessette D."/>
            <person name="Bloom T."/>
            <person name="Blye J."/>
            <person name="Boguslavskiy L."/>
            <person name="Bonnet C."/>
            <person name="Boukhgalter B."/>
            <person name="Bourzgui I."/>
            <person name="Brown A."/>
            <person name="Cahill P."/>
            <person name="Channer S."/>
            <person name="Cheshatsang Y."/>
            <person name="Chuda L."/>
            <person name="Citroen M."/>
            <person name="Collymore A."/>
            <person name="Cooke P."/>
            <person name="Costello M."/>
            <person name="D'Aco K."/>
            <person name="Daza R."/>
            <person name="De Haan G."/>
            <person name="DeGray S."/>
            <person name="DeMaso C."/>
            <person name="Dhargay N."/>
            <person name="Dooley K."/>
            <person name="Dooley E."/>
            <person name="Doricent M."/>
            <person name="Dorje P."/>
            <person name="Dorjee K."/>
            <person name="Dupes A."/>
            <person name="Elong R."/>
            <person name="Falk J."/>
            <person name="Farina A."/>
            <person name="Faro S."/>
            <person name="Ferguson D."/>
            <person name="Fisher S."/>
            <person name="Foley C.D."/>
            <person name="Franke A."/>
            <person name="Friedrich D."/>
            <person name="Gadbois L."/>
            <person name="Gearin G."/>
            <person name="Gearin C.R."/>
            <person name="Giannoukos G."/>
            <person name="Goode T."/>
            <person name="Graham J."/>
            <person name="Grandbois E."/>
            <person name="Grewal S."/>
            <person name="Gyaltsen K."/>
            <person name="Hafez N."/>
            <person name="Hagos B."/>
            <person name="Hall J."/>
            <person name="Henson C."/>
            <person name="Hollinger A."/>
            <person name="Honan T."/>
            <person name="Huard M.D."/>
            <person name="Hughes L."/>
            <person name="Hurhula B."/>
            <person name="Husby M.E."/>
            <person name="Kamat A."/>
            <person name="Kanga B."/>
            <person name="Kashin S."/>
            <person name="Khazanovich D."/>
            <person name="Kisner P."/>
            <person name="Lance K."/>
            <person name="Lara M."/>
            <person name="Lee W."/>
            <person name="Lennon N."/>
            <person name="Letendre F."/>
            <person name="LeVine R."/>
            <person name="Lipovsky A."/>
            <person name="Liu X."/>
            <person name="Liu J."/>
            <person name="Liu S."/>
            <person name="Lokyitsang T."/>
            <person name="Lokyitsang Y."/>
            <person name="Lubonja R."/>
            <person name="Lui A."/>
            <person name="MacDonald P."/>
            <person name="Magnisalis V."/>
            <person name="Maru K."/>
            <person name="Matthews C."/>
            <person name="McCusker W."/>
            <person name="McDonough S."/>
            <person name="Mehta T."/>
            <person name="Meldrim J."/>
            <person name="Meneus L."/>
            <person name="Mihai O."/>
            <person name="Mihalev A."/>
            <person name="Mihova T."/>
            <person name="Mittelman R."/>
            <person name="Mlenga V."/>
            <person name="Montmayeur A."/>
            <person name="Mulrain L."/>
            <person name="Navidi A."/>
            <person name="Naylor J."/>
            <person name="Negash T."/>
            <person name="Nguyen T."/>
            <person name="Nguyen N."/>
            <person name="Nicol R."/>
            <person name="Norbu C."/>
            <person name="Norbu N."/>
            <person name="Novod N."/>
            <person name="O'Neill B."/>
            <person name="Osman S."/>
            <person name="Markiewicz E."/>
            <person name="Oyono O.L."/>
            <person name="Patti C."/>
            <person name="Phunkhang P."/>
            <person name="Pierre F."/>
            <person name="Priest M."/>
            <person name="Raghuraman S."/>
            <person name="Rege F."/>
            <person name="Reyes R."/>
            <person name="Rise C."/>
            <person name="Rogov P."/>
            <person name="Ross K."/>
            <person name="Ryan E."/>
            <person name="Settipalli S."/>
            <person name="Shea T."/>
            <person name="Sherpa N."/>
            <person name="Shi L."/>
            <person name="Shih D."/>
            <person name="Sparrow T."/>
            <person name="Spaulding J."/>
            <person name="Stalker J."/>
            <person name="Stange-Thomann N."/>
            <person name="Stavropoulos S."/>
            <person name="Stone C."/>
            <person name="Strader C."/>
            <person name="Tesfaye S."/>
            <person name="Thomson T."/>
            <person name="Thoulutsang Y."/>
            <person name="Thoulutsang D."/>
            <person name="Topham K."/>
            <person name="Topping I."/>
            <person name="Tsamla T."/>
            <person name="Vassiliev H."/>
            <person name="Vo A."/>
            <person name="Wangchuk T."/>
            <person name="Wangdi T."/>
            <person name="Weiand M."/>
            <person name="Wilkinson J."/>
            <person name="Wilson A."/>
            <person name="Yadav S."/>
            <person name="Young G."/>
            <person name="Yu Q."/>
            <person name="Zembek L."/>
            <person name="Zhong D."/>
            <person name="Zimmer A."/>
            <person name="Zwirko Z."/>
            <person name="Jaffe D.B."/>
            <person name="Alvarez P."/>
            <person name="Brockman W."/>
            <person name="Butler J."/>
            <person name="Chin C."/>
            <person name="Gnerre S."/>
            <person name="Grabherr M."/>
            <person name="Kleber M."/>
            <person name="Mauceli E."/>
            <person name="MacCallum I."/>
        </authorList>
    </citation>
    <scope>NUCLEOTIDE SEQUENCE [LARGE SCALE GENOMIC DNA]</scope>
    <source>
        <strain evidence="8">Tucson 15081-1352.22</strain>
    </source>
</reference>
<dbReference type="CDD" id="cd07978">
    <property type="entry name" value="HFD_TAF13"/>
    <property type="match status" value="1"/>
</dbReference>
<evidence type="ECO:0000256" key="5">
    <source>
        <dbReference type="ARBA" id="ARBA00061274"/>
    </source>
</evidence>
<accession>B4K5L5</accession>
<dbReference type="Gene3D" id="1.10.20.10">
    <property type="entry name" value="Histone, subunit A"/>
    <property type="match status" value="1"/>
</dbReference>
<name>B4K5L5_DROMO</name>
<dbReference type="Proteomes" id="UP000009192">
    <property type="component" value="Unassembled WGS sequence"/>
</dbReference>
<dbReference type="PANTHER" id="PTHR11380">
    <property type="entry name" value="TRANSCRIPTION INITIATION FACTOR TFIID/SUPT3-RELATED"/>
    <property type="match status" value="1"/>
</dbReference>
<dbReference type="GO" id="GO:0003713">
    <property type="term" value="F:transcription coactivator activity"/>
    <property type="evidence" value="ECO:0007669"/>
    <property type="project" value="TreeGrafter"/>
</dbReference>
<proteinExistence type="inferred from homology"/>
<feature type="signal peptide" evidence="6">
    <location>
        <begin position="1"/>
        <end position="25"/>
    </location>
</feature>
<dbReference type="GO" id="GO:0006366">
    <property type="term" value="P:transcription by RNA polymerase II"/>
    <property type="evidence" value="ECO:0007669"/>
    <property type="project" value="InterPro"/>
</dbReference>
<evidence type="ECO:0000256" key="1">
    <source>
        <dbReference type="ARBA" id="ARBA00004123"/>
    </source>
</evidence>
<keyword evidence="8" id="KW-1185">Reference proteome</keyword>
<dbReference type="PANTHER" id="PTHR11380:SF16">
    <property type="entry name" value="TRANSCRIPTION INITIATION PROTEIN SPT3 HOMOLOG"/>
    <property type="match status" value="1"/>
</dbReference>
<dbReference type="InParanoid" id="B4K5L5"/>
<dbReference type="GO" id="GO:0005634">
    <property type="term" value="C:nucleus"/>
    <property type="evidence" value="ECO:0007669"/>
    <property type="project" value="UniProtKB-SubCell"/>
</dbReference>
<dbReference type="SUPFAM" id="SSF47113">
    <property type="entry name" value="Histone-fold"/>
    <property type="match status" value="1"/>
</dbReference>
<dbReference type="eggNOG" id="KOG3902">
    <property type="taxonomic scope" value="Eukaryota"/>
</dbReference>
<keyword evidence="3" id="KW-0804">Transcription</keyword>
<dbReference type="InterPro" id="IPR009072">
    <property type="entry name" value="Histone-fold"/>
</dbReference>
<organism evidence="7 8">
    <name type="scientific">Drosophila mojavensis</name>
    <name type="common">Fruit fly</name>
    <dbReference type="NCBI Taxonomy" id="7230"/>
    <lineage>
        <taxon>Eukaryota</taxon>
        <taxon>Metazoa</taxon>
        <taxon>Ecdysozoa</taxon>
        <taxon>Arthropoda</taxon>
        <taxon>Hexapoda</taxon>
        <taxon>Insecta</taxon>
        <taxon>Pterygota</taxon>
        <taxon>Neoptera</taxon>
        <taxon>Endopterygota</taxon>
        <taxon>Diptera</taxon>
        <taxon>Brachycera</taxon>
        <taxon>Muscomorpha</taxon>
        <taxon>Ephydroidea</taxon>
        <taxon>Drosophilidae</taxon>
        <taxon>Drosophila</taxon>
    </lineage>
</organism>
<sequence>MPALVMNWLFLYCSCSSFFLHYVYTQYCVAKGFHTNEIHCFGNIMNYQAKRVMRQNSVSIAASEPIGVASPIMASTTSAPGTPQLQNLEDNKPVHVHRQVILVQSGNVPQAQQLQTVTTPAANQNQNQTQTSAQIADDAPVSLLTEIADIMRSFGDSDQPRTASVKLVEQILQQQLRGIFNEASLVAMRRKQNPCPSQADFEFLMRNHPVKIARMRKHLKDMRILKRFLSIRTGRPQDFMDDLEQPDEDEELAIEVQELHDEDRMRRLFRADRISQILTGQQYLEFNEARKTSFYCRHGEKIKNKFRRFLDLPADLRIPTPTMNILAYLAHETIAAIVDYSILTRLNSDNRTTEPYSRVTSAGGSPSMMHVCPEVTQGRGMEVVKPISVQEIHEAMRRFRQMSNRKIGRYRNSCDIDFRRSFLAI</sequence>
<gene>
    <name evidence="7" type="primary">Dmoj\GI23555</name>
    <name evidence="7" type="ORF">Dmoj_GI23555</name>
</gene>
<keyword evidence="2" id="KW-0805">Transcription regulation</keyword>
<protein>
    <recommendedName>
        <fullName evidence="9">Transcription initiation protein SPT3 homolog</fullName>
    </recommendedName>
</protein>
<dbReference type="OrthoDB" id="66982at2759"/>
<feature type="chain" id="PRO_5006456278" description="Transcription initiation protein SPT3 homolog" evidence="6">
    <location>
        <begin position="26"/>
        <end position="425"/>
    </location>
</feature>
<evidence type="ECO:0008006" key="9">
    <source>
        <dbReference type="Google" id="ProtNLM"/>
    </source>
</evidence>
<dbReference type="HOGENOM" id="CLU_061312_2_0_1"/>
<dbReference type="GO" id="GO:0046982">
    <property type="term" value="F:protein heterodimerization activity"/>
    <property type="evidence" value="ECO:0007669"/>
    <property type="project" value="InterPro"/>
</dbReference>
<dbReference type="AlphaFoldDB" id="B4K5L5"/>
<evidence type="ECO:0000256" key="2">
    <source>
        <dbReference type="ARBA" id="ARBA00023015"/>
    </source>
</evidence>
<evidence type="ECO:0000256" key="3">
    <source>
        <dbReference type="ARBA" id="ARBA00023163"/>
    </source>
</evidence>
<evidence type="ECO:0000256" key="6">
    <source>
        <dbReference type="SAM" id="SignalP"/>
    </source>
</evidence>
<evidence type="ECO:0000313" key="8">
    <source>
        <dbReference type="Proteomes" id="UP000009192"/>
    </source>
</evidence>
<dbReference type="Pfam" id="PF02269">
    <property type="entry name" value="TFIID-18kDa"/>
    <property type="match status" value="1"/>
</dbReference>
<dbReference type="EMBL" id="CH933806">
    <property type="protein sequence ID" value="EDW14052.2"/>
    <property type="molecule type" value="Genomic_DNA"/>
</dbReference>
<evidence type="ECO:0000313" key="7">
    <source>
        <dbReference type="EMBL" id="EDW14052.2"/>
    </source>
</evidence>
<dbReference type="KEGG" id="dmo:Dmoj_GI23555"/>